<gene>
    <name evidence="1" type="ORF">brsh051_21200</name>
</gene>
<protein>
    <submittedName>
        <fullName evidence="1">Uncharacterized protein</fullName>
    </submittedName>
</protein>
<organism evidence="1 2">
    <name type="scientific">Brooklawnia propionicigenes</name>
    <dbReference type="NCBI Taxonomy" id="3041175"/>
    <lineage>
        <taxon>Bacteria</taxon>
        <taxon>Bacillati</taxon>
        <taxon>Actinomycetota</taxon>
        <taxon>Actinomycetes</taxon>
        <taxon>Propionibacteriales</taxon>
        <taxon>Propionibacteriaceae</taxon>
        <taxon>Brooklawnia</taxon>
    </lineage>
</organism>
<dbReference type="EMBL" id="AP028056">
    <property type="protein sequence ID" value="BEH02839.1"/>
    <property type="molecule type" value="Genomic_DNA"/>
</dbReference>
<dbReference type="Proteomes" id="UP001431656">
    <property type="component" value="Chromosome"/>
</dbReference>
<accession>A0AAN0KES5</accession>
<keyword evidence="2" id="KW-1185">Reference proteome</keyword>
<sequence length="61" mass="6833">MQQANQAEKRQDPALRNEVTMGCFGRETHPLECRALLKSLLSATVDSCWRRKGAIDKQAAC</sequence>
<evidence type="ECO:0000313" key="1">
    <source>
        <dbReference type="EMBL" id="BEH02839.1"/>
    </source>
</evidence>
<dbReference type="KEGG" id="broo:brsh051_21200"/>
<proteinExistence type="predicted"/>
<evidence type="ECO:0000313" key="2">
    <source>
        <dbReference type="Proteomes" id="UP001431656"/>
    </source>
</evidence>
<dbReference type="AlphaFoldDB" id="A0AAN0KES5"/>
<name>A0AAN0KES5_9ACTN</name>
<reference evidence="1" key="1">
    <citation type="journal article" date="2024" name="Int. J. Syst. Evol. Microbiol.">
        <title>Brooklawnia propionicigenes sp. nov., a facultatively anaerobic, propionate-producing bacterium isolated from a methanogenic reactor treating waste from cattle farms.</title>
        <authorList>
            <person name="Akita Y."/>
            <person name="Ueki A."/>
            <person name="Tonouchi A."/>
            <person name="Sugawara Y."/>
            <person name="Honma S."/>
            <person name="Kaku N."/>
            <person name="Ueki K."/>
        </authorList>
    </citation>
    <scope>NUCLEOTIDE SEQUENCE</scope>
    <source>
        <strain evidence="1">SH051</strain>
    </source>
</reference>